<dbReference type="InterPro" id="IPR002471">
    <property type="entry name" value="Pept_S9_AS"/>
</dbReference>
<dbReference type="Gene3D" id="2.120.10.30">
    <property type="entry name" value="TolB, C-terminal domain"/>
    <property type="match status" value="1"/>
</dbReference>
<dbReference type="SUPFAM" id="SSF82171">
    <property type="entry name" value="DPP6 N-terminal domain-like"/>
    <property type="match status" value="1"/>
</dbReference>
<dbReference type="InterPro" id="IPR013979">
    <property type="entry name" value="TIF_beta_prop-like"/>
</dbReference>
<evidence type="ECO:0000259" key="6">
    <source>
        <dbReference type="Pfam" id="PF00326"/>
    </source>
</evidence>
<dbReference type="InterPro" id="IPR011042">
    <property type="entry name" value="6-blade_b-propeller_TolB-like"/>
</dbReference>
<accession>A0ABY6HT93</accession>
<sequence>MITKNPKPTIEDLKLIPTLLSYDLAPSGEFLIFASNHNGIAQLYLQPITDPSNITQLTFGDAPTTNGKISPNNDSILFRKDLGGTEMDDLYVLNLKSMKIEQITTNPTRVMGFCWSPDQTKVARAVVGQMDCQIEIISLPTKEKTVLTSSSLPYIGISFSPDGMWISTTHLTEQHTKTIEILNIEHPKTKYVIHLDENSNETAVSWSPKANKIAFITDISGSRQYAVSSFPPKETIEYSLLKLETDEEIDPDCEGCVFLGEDIITQVSKHSQTSIFRYLHDASKRIKTSFPEGYILEPRISFGSQYIYALHSAINSPKDIFRVDLDSNTHERITSLGHKYDFSTFPRAKSIWYDSFDGQKIHAWYYPPLNAAEKAPVVVSIHGGPYWQHFNSFETGQSMLTLALAGYAVFAPNIRGSTGYGKKFQDLNKGDIGGGDLDDIEYAVKWLKKQQEIDKNRIACFGPSYGGYLTLMALTKKPTLFKTGISFVPLTDLEFLHEKADPAYRGFAQMLLGGSLEEKRELYLDRSPITHVDHIQAPVLIGAAIGDSRCPFEPIQHFVDHLLIKNHPHKFLTQDDMGHASAESFQSFQEMLWNQMICFLDKYL</sequence>
<dbReference type="PANTHER" id="PTHR42776:SF27">
    <property type="entry name" value="DIPEPTIDYL PEPTIDASE FAMILY MEMBER 6"/>
    <property type="match status" value="1"/>
</dbReference>
<evidence type="ECO:0000256" key="3">
    <source>
        <dbReference type="ARBA" id="ARBA00032284"/>
    </source>
</evidence>
<evidence type="ECO:0000256" key="5">
    <source>
        <dbReference type="ARBA" id="ARBA00045885"/>
    </source>
</evidence>
<dbReference type="Pfam" id="PF08662">
    <property type="entry name" value="eIF2A"/>
    <property type="match status" value="1"/>
</dbReference>
<dbReference type="Proteomes" id="UP001208689">
    <property type="component" value="Chromosome"/>
</dbReference>
<organism evidence="8 9">
    <name type="scientific">Candidatus Lokiarchaeum ossiferum</name>
    <dbReference type="NCBI Taxonomy" id="2951803"/>
    <lineage>
        <taxon>Archaea</taxon>
        <taxon>Promethearchaeati</taxon>
        <taxon>Promethearchaeota</taxon>
        <taxon>Promethearchaeia</taxon>
        <taxon>Promethearchaeales</taxon>
        <taxon>Promethearchaeaceae</taxon>
        <taxon>Candidatus Lokiarchaeum</taxon>
    </lineage>
</organism>
<evidence type="ECO:0000313" key="8">
    <source>
        <dbReference type="EMBL" id="UYP46640.1"/>
    </source>
</evidence>
<dbReference type="InterPro" id="IPR029058">
    <property type="entry name" value="AB_hydrolase_fold"/>
</dbReference>
<dbReference type="InterPro" id="IPR001375">
    <property type="entry name" value="Peptidase_S9_cat"/>
</dbReference>
<dbReference type="Gene3D" id="3.40.50.1820">
    <property type="entry name" value="alpha/beta hydrolase"/>
    <property type="match status" value="1"/>
</dbReference>
<gene>
    <name evidence="8" type="ORF">NEF87_002925</name>
</gene>
<dbReference type="PANTHER" id="PTHR42776">
    <property type="entry name" value="SERINE PEPTIDASE S9 FAMILY MEMBER"/>
    <property type="match status" value="1"/>
</dbReference>
<dbReference type="SUPFAM" id="SSF53474">
    <property type="entry name" value="alpha/beta-Hydrolases"/>
    <property type="match status" value="1"/>
</dbReference>
<dbReference type="EMBL" id="CP104013">
    <property type="protein sequence ID" value="UYP46640.1"/>
    <property type="molecule type" value="Genomic_DNA"/>
</dbReference>
<dbReference type="Pfam" id="PF00326">
    <property type="entry name" value="Peptidase_S9"/>
    <property type="match status" value="1"/>
</dbReference>
<keyword evidence="9" id="KW-1185">Reference proteome</keyword>
<comment type="function">
    <text evidence="5">This enzyme catalyzes the hydrolysis of the N-terminal peptide bond of an N-acetylated peptide to generate an N-acetylated amino acid and a peptide with a free N-terminus. It preferentially cleaves off Ac-Ala, Ac-Met and Ac-Ser. Also, involved in the degradation of oxidized and glycated proteins.</text>
</comment>
<proteinExistence type="predicted"/>
<keyword evidence="1" id="KW-0378">Hydrolase</keyword>
<reference evidence="8" key="1">
    <citation type="submission" date="2022-09" db="EMBL/GenBank/DDBJ databases">
        <title>Actin cytoskeleton and complex cell architecture in an #Asgard archaeon.</title>
        <authorList>
            <person name="Ponce Toledo R.I."/>
            <person name="Schleper C."/>
            <person name="Rodrigues Oliveira T."/>
            <person name="Wollweber F."/>
            <person name="Xu J."/>
            <person name="Rittmann S."/>
            <person name="Klingl A."/>
            <person name="Pilhofer M."/>
        </authorList>
    </citation>
    <scope>NUCLEOTIDE SEQUENCE</scope>
    <source>
        <strain evidence="8">B-35</strain>
    </source>
</reference>
<evidence type="ECO:0000256" key="1">
    <source>
        <dbReference type="ARBA" id="ARBA00022801"/>
    </source>
</evidence>
<evidence type="ECO:0000259" key="7">
    <source>
        <dbReference type="Pfam" id="PF08662"/>
    </source>
</evidence>
<keyword evidence="2" id="KW-0007">Acetylation</keyword>
<name>A0ABY6HT93_9ARCH</name>
<feature type="domain" description="Translation initiation factor beta propellor-like" evidence="7">
    <location>
        <begin position="88"/>
        <end position="213"/>
    </location>
</feature>
<protein>
    <recommendedName>
        <fullName evidence="4">Acyl-peptide hydrolase</fullName>
    </recommendedName>
    <alternativeName>
        <fullName evidence="3">Acylaminoacyl-peptidase</fullName>
    </alternativeName>
</protein>
<evidence type="ECO:0000313" key="9">
    <source>
        <dbReference type="Proteomes" id="UP001208689"/>
    </source>
</evidence>
<feature type="domain" description="Peptidase S9 prolyl oligopeptidase catalytic" evidence="6">
    <location>
        <begin position="398"/>
        <end position="602"/>
    </location>
</feature>
<dbReference type="PROSITE" id="PS00708">
    <property type="entry name" value="PRO_ENDOPEP_SER"/>
    <property type="match status" value="1"/>
</dbReference>
<evidence type="ECO:0000256" key="4">
    <source>
        <dbReference type="ARBA" id="ARBA00032596"/>
    </source>
</evidence>
<evidence type="ECO:0000256" key="2">
    <source>
        <dbReference type="ARBA" id="ARBA00022990"/>
    </source>
</evidence>